<evidence type="ECO:0000256" key="1">
    <source>
        <dbReference type="ARBA" id="ARBA00022553"/>
    </source>
</evidence>
<keyword evidence="1 4" id="KW-0597">Phosphoprotein</keyword>
<keyword evidence="9" id="KW-1185">Reference proteome</keyword>
<feature type="domain" description="OmpR/PhoB-type" evidence="7">
    <location>
        <begin position="120"/>
        <end position="220"/>
    </location>
</feature>
<evidence type="ECO:0000313" key="8">
    <source>
        <dbReference type="EMBL" id="MBX5088474.1"/>
    </source>
</evidence>
<dbReference type="SUPFAM" id="SSF52172">
    <property type="entry name" value="CheY-like"/>
    <property type="match status" value="1"/>
</dbReference>
<dbReference type="Proteomes" id="UP000770629">
    <property type="component" value="Unassembled WGS sequence"/>
</dbReference>
<accession>A0ABS7IAG1</accession>
<dbReference type="PANTHER" id="PTHR48111:SF40">
    <property type="entry name" value="PHOSPHATE REGULON TRANSCRIPTIONAL REGULATORY PROTEIN PHOB"/>
    <property type="match status" value="1"/>
</dbReference>
<evidence type="ECO:0000256" key="2">
    <source>
        <dbReference type="ARBA" id="ARBA00023012"/>
    </source>
</evidence>
<evidence type="ECO:0000313" key="9">
    <source>
        <dbReference type="Proteomes" id="UP000770629"/>
    </source>
</evidence>
<proteinExistence type="predicted"/>
<dbReference type="SMART" id="SM00862">
    <property type="entry name" value="Trans_reg_C"/>
    <property type="match status" value="1"/>
</dbReference>
<name>A0ABS7IAG1_9HYPH</name>
<dbReference type="CDD" id="cd00383">
    <property type="entry name" value="trans_reg_C"/>
    <property type="match status" value="1"/>
</dbReference>
<dbReference type="PROSITE" id="PS51755">
    <property type="entry name" value="OMPR_PHOB"/>
    <property type="match status" value="1"/>
</dbReference>
<dbReference type="EMBL" id="JABDYF010000001">
    <property type="protein sequence ID" value="MBX5088474.1"/>
    <property type="molecule type" value="Genomic_DNA"/>
</dbReference>
<dbReference type="InterPro" id="IPR011006">
    <property type="entry name" value="CheY-like_superfamily"/>
</dbReference>
<dbReference type="Pfam" id="PF00486">
    <property type="entry name" value="Trans_reg_C"/>
    <property type="match status" value="1"/>
</dbReference>
<dbReference type="RefSeq" id="WP_221118623.1">
    <property type="nucleotide sequence ID" value="NZ_JABDXZ010000005.1"/>
</dbReference>
<dbReference type="InterPro" id="IPR039420">
    <property type="entry name" value="WalR-like"/>
</dbReference>
<dbReference type="PROSITE" id="PS50110">
    <property type="entry name" value="RESPONSE_REGULATORY"/>
    <property type="match status" value="1"/>
</dbReference>
<organism evidence="8 9">
    <name type="scientific">Rhizobium lentis</name>
    <dbReference type="NCBI Taxonomy" id="1138194"/>
    <lineage>
        <taxon>Bacteria</taxon>
        <taxon>Pseudomonadati</taxon>
        <taxon>Pseudomonadota</taxon>
        <taxon>Alphaproteobacteria</taxon>
        <taxon>Hyphomicrobiales</taxon>
        <taxon>Rhizobiaceae</taxon>
        <taxon>Rhizobium/Agrobacterium group</taxon>
        <taxon>Rhizobium</taxon>
    </lineage>
</organism>
<evidence type="ECO:0000256" key="5">
    <source>
        <dbReference type="PROSITE-ProRule" id="PRU01091"/>
    </source>
</evidence>
<evidence type="ECO:0000259" key="6">
    <source>
        <dbReference type="PROSITE" id="PS50110"/>
    </source>
</evidence>
<feature type="DNA-binding region" description="OmpR/PhoB-type" evidence="5">
    <location>
        <begin position="120"/>
        <end position="220"/>
    </location>
</feature>
<dbReference type="InterPro" id="IPR016032">
    <property type="entry name" value="Sig_transdc_resp-reg_C-effctor"/>
</dbReference>
<comment type="caution">
    <text evidence="8">The sequence shown here is derived from an EMBL/GenBank/DDBJ whole genome shotgun (WGS) entry which is preliminary data.</text>
</comment>
<feature type="domain" description="Response regulatory" evidence="6">
    <location>
        <begin position="4"/>
        <end position="116"/>
    </location>
</feature>
<dbReference type="InterPro" id="IPR001789">
    <property type="entry name" value="Sig_transdc_resp-reg_receiver"/>
</dbReference>
<gene>
    <name evidence="8" type="ORF">HJB60_04695</name>
</gene>
<dbReference type="InterPro" id="IPR001867">
    <property type="entry name" value="OmpR/PhoB-type_DNA-bd"/>
</dbReference>
<dbReference type="Gene3D" id="1.10.10.10">
    <property type="entry name" value="Winged helix-like DNA-binding domain superfamily/Winged helix DNA-binding domain"/>
    <property type="match status" value="1"/>
</dbReference>
<dbReference type="SUPFAM" id="SSF46894">
    <property type="entry name" value="C-terminal effector domain of the bipartite response regulators"/>
    <property type="match status" value="1"/>
</dbReference>
<dbReference type="PANTHER" id="PTHR48111">
    <property type="entry name" value="REGULATOR OF RPOS"/>
    <property type="match status" value="1"/>
</dbReference>
<dbReference type="Gene3D" id="3.40.50.2300">
    <property type="match status" value="1"/>
</dbReference>
<evidence type="ECO:0000256" key="3">
    <source>
        <dbReference type="ARBA" id="ARBA00023125"/>
    </source>
</evidence>
<keyword evidence="2" id="KW-0902">Two-component regulatory system</keyword>
<reference evidence="8 9" key="1">
    <citation type="submission" date="2020-04" db="EMBL/GenBank/DDBJ databases">
        <title>Global-level population genomics: horizontal gene transfer, symbiosis and evolution in Rhizobia.</title>
        <authorList>
            <person name="Gai Y."/>
        </authorList>
    </citation>
    <scope>NUCLEOTIDE SEQUENCE [LARGE SCALE GENOMIC DNA]</scope>
    <source>
        <strain evidence="8 9">BLR33</strain>
    </source>
</reference>
<protein>
    <submittedName>
        <fullName evidence="8">Response regulator transcription factor</fullName>
    </submittedName>
</protein>
<feature type="modified residue" description="4-aspartylphosphate" evidence="4">
    <location>
        <position position="53"/>
    </location>
</feature>
<dbReference type="InterPro" id="IPR036388">
    <property type="entry name" value="WH-like_DNA-bd_sf"/>
</dbReference>
<evidence type="ECO:0000259" key="7">
    <source>
        <dbReference type="PROSITE" id="PS51755"/>
    </source>
</evidence>
<keyword evidence="3 5" id="KW-0238">DNA-binding</keyword>
<evidence type="ECO:0000256" key="4">
    <source>
        <dbReference type="PROSITE-ProRule" id="PRU00169"/>
    </source>
</evidence>
<sequence>MTAVILVCSQDAELYLLLAHILQGEGFEARLAATEDDAAEACTSAAISAVLLDCAGWPSDVASICALSKEAGLPVGALIGGDMRAQHIQLIKAGLEDVIARPLSPAKLIAFLNSVAPRPGPTISSSFVIPADLVVEDHAVVVAGRRIILAPIEARILKFLVARQGEISTREQLIEAIWPYPRFVGRRTVDVHVGRLRRAVAELRTLRVRTIYGAGYAVEFHET</sequence>